<dbReference type="RefSeq" id="WP_094059741.1">
    <property type="nucleotide sequence ID" value="NZ_CP022530.1"/>
</dbReference>
<dbReference type="InterPro" id="IPR050204">
    <property type="entry name" value="AraC_XylS_family_regulators"/>
</dbReference>
<dbReference type="Pfam" id="PF12833">
    <property type="entry name" value="HTH_18"/>
    <property type="match status" value="1"/>
</dbReference>
<dbReference type="PANTHER" id="PTHR46796">
    <property type="entry name" value="HTH-TYPE TRANSCRIPTIONAL ACTIVATOR RHAS-RELATED"/>
    <property type="match status" value="1"/>
</dbReference>
<dbReference type="InterPro" id="IPR003313">
    <property type="entry name" value="AraC-bd"/>
</dbReference>
<keyword evidence="1" id="KW-0805">Transcription regulation</keyword>
<evidence type="ECO:0000259" key="5">
    <source>
        <dbReference type="PROSITE" id="PS01124"/>
    </source>
</evidence>
<dbReference type="InterPro" id="IPR037923">
    <property type="entry name" value="HTH-like"/>
</dbReference>
<keyword evidence="3" id="KW-0010">Activator</keyword>
<keyword evidence="2" id="KW-0238">DNA-binding</keyword>
<dbReference type="PROSITE" id="PS01124">
    <property type="entry name" value="HTH_ARAC_FAMILY_2"/>
    <property type="match status" value="1"/>
</dbReference>
<evidence type="ECO:0000313" key="7">
    <source>
        <dbReference type="Proteomes" id="UP000202440"/>
    </source>
</evidence>
<evidence type="ECO:0000256" key="2">
    <source>
        <dbReference type="ARBA" id="ARBA00023125"/>
    </source>
</evidence>
<accession>A0A222FJF5</accession>
<dbReference type="Pfam" id="PF02311">
    <property type="entry name" value="AraC_binding"/>
    <property type="match status" value="1"/>
</dbReference>
<keyword evidence="7" id="KW-1185">Reference proteome</keyword>
<feature type="domain" description="HTH araC/xylS-type" evidence="5">
    <location>
        <begin position="178"/>
        <end position="275"/>
    </location>
</feature>
<sequence length="276" mass="31465">MKDQHIFWRDERLPHVELRLVREGRNVCYAPHSHEQWSMGAIINGHSSFDYRDQSFDIHAGDLVLMNPHWVHVCNPVSEAWGYWMLYIDRHWLALLRYELGTTHSAQWQDISQAVMAGPSHWFADYCDMAEALIDNNIEVLEKQSRLLEYLSALMLELAPRADACVAENPSSNRTDLTAVARILSEALSPAPTLQELAELAGCSEGHLVRSFKRQYGLAPHAYLLNARIQQARQLLRQGMSIAETALATGFSDQAHFQRVFKKLTAATPGQFVRQR</sequence>
<dbReference type="GO" id="GO:0003700">
    <property type="term" value="F:DNA-binding transcription factor activity"/>
    <property type="evidence" value="ECO:0007669"/>
    <property type="project" value="InterPro"/>
</dbReference>
<dbReference type="GO" id="GO:0043565">
    <property type="term" value="F:sequence-specific DNA binding"/>
    <property type="evidence" value="ECO:0007669"/>
    <property type="project" value="InterPro"/>
</dbReference>
<dbReference type="InterPro" id="IPR018062">
    <property type="entry name" value="HTH_AraC-typ_CS"/>
</dbReference>
<keyword evidence="4" id="KW-0804">Transcription</keyword>
<dbReference type="KEGG" id="bsan:CHH28_07620"/>
<gene>
    <name evidence="6" type="ORF">CHH28_07620</name>
</gene>
<evidence type="ECO:0000256" key="4">
    <source>
        <dbReference type="ARBA" id="ARBA00023163"/>
    </source>
</evidence>
<dbReference type="SUPFAM" id="SSF46689">
    <property type="entry name" value="Homeodomain-like"/>
    <property type="match status" value="2"/>
</dbReference>
<dbReference type="SMART" id="SM00342">
    <property type="entry name" value="HTH_ARAC"/>
    <property type="match status" value="1"/>
</dbReference>
<dbReference type="OrthoDB" id="9809338at2"/>
<dbReference type="Gene3D" id="1.10.10.60">
    <property type="entry name" value="Homeodomain-like"/>
    <property type="match status" value="2"/>
</dbReference>
<evidence type="ECO:0000256" key="1">
    <source>
        <dbReference type="ARBA" id="ARBA00023015"/>
    </source>
</evidence>
<dbReference type="PROSITE" id="PS00041">
    <property type="entry name" value="HTH_ARAC_FAMILY_1"/>
    <property type="match status" value="1"/>
</dbReference>
<protein>
    <submittedName>
        <fullName evidence="6">AraC family transcriptional regulator</fullName>
    </submittedName>
</protein>
<dbReference type="PANTHER" id="PTHR46796:SF2">
    <property type="entry name" value="TRANSCRIPTIONAL REGULATORY PROTEIN"/>
    <property type="match status" value="1"/>
</dbReference>
<proteinExistence type="predicted"/>
<evidence type="ECO:0000256" key="3">
    <source>
        <dbReference type="ARBA" id="ARBA00023159"/>
    </source>
</evidence>
<dbReference type="InterPro" id="IPR018060">
    <property type="entry name" value="HTH_AraC"/>
</dbReference>
<dbReference type="Gene3D" id="2.60.120.10">
    <property type="entry name" value="Jelly Rolls"/>
    <property type="match status" value="1"/>
</dbReference>
<reference evidence="6 7" key="1">
    <citation type="submission" date="2017-07" db="EMBL/GenBank/DDBJ databases">
        <title>Annotated genome sequence of Bacterioplanes sanyensis isolated from Red Sea.</title>
        <authorList>
            <person name="Rehman Z.U."/>
        </authorList>
    </citation>
    <scope>NUCLEOTIDE SEQUENCE [LARGE SCALE GENOMIC DNA]</scope>
    <source>
        <strain evidence="6 7">NV9</strain>
    </source>
</reference>
<dbReference type="EMBL" id="CP022530">
    <property type="protein sequence ID" value="ASP38551.1"/>
    <property type="molecule type" value="Genomic_DNA"/>
</dbReference>
<dbReference type="AlphaFoldDB" id="A0A222FJF5"/>
<dbReference type="SUPFAM" id="SSF51215">
    <property type="entry name" value="Regulatory protein AraC"/>
    <property type="match status" value="1"/>
</dbReference>
<organism evidence="6 7">
    <name type="scientific">Bacterioplanes sanyensis</name>
    <dbReference type="NCBI Taxonomy" id="1249553"/>
    <lineage>
        <taxon>Bacteria</taxon>
        <taxon>Pseudomonadati</taxon>
        <taxon>Pseudomonadota</taxon>
        <taxon>Gammaproteobacteria</taxon>
        <taxon>Oceanospirillales</taxon>
        <taxon>Oceanospirillaceae</taxon>
        <taxon>Bacterioplanes</taxon>
    </lineage>
</organism>
<dbReference type="Proteomes" id="UP000202440">
    <property type="component" value="Chromosome"/>
</dbReference>
<evidence type="ECO:0000313" key="6">
    <source>
        <dbReference type="EMBL" id="ASP38551.1"/>
    </source>
</evidence>
<dbReference type="InterPro" id="IPR014710">
    <property type="entry name" value="RmlC-like_jellyroll"/>
</dbReference>
<dbReference type="InterPro" id="IPR009057">
    <property type="entry name" value="Homeodomain-like_sf"/>
</dbReference>
<name>A0A222FJF5_9GAMM</name>